<dbReference type="Proteomes" id="UP000733744">
    <property type="component" value="Unassembled WGS sequence"/>
</dbReference>
<reference evidence="1 2" key="1">
    <citation type="journal article" date="2019" name="Antonie Van Leeuwenhoek">
        <title>Description of 'Ca. Methylobacter oryzae' KRF1, a novel species from the environmentally important Methylobacter clade 2.</title>
        <authorList>
            <person name="Khatri K."/>
            <person name="Mohite J.A."/>
            <person name="Pandit P.S."/>
            <person name="Bahulikar R."/>
            <person name="Rahalkar M.C."/>
        </authorList>
    </citation>
    <scope>NUCLEOTIDE SEQUENCE [LARGE SCALE GENOMIC DNA]</scope>
    <source>
        <strain evidence="1 2">KRF1</strain>
    </source>
</reference>
<dbReference type="InterPro" id="IPR018741">
    <property type="entry name" value="DUF2288"/>
</dbReference>
<protein>
    <submittedName>
        <fullName evidence="1">DUF2288 domain-containing protein</fullName>
    </submittedName>
</protein>
<sequence length="99" mass="11188">MNESNSCDIAREKVNLETSQIAWKELQRFFAGGVAVFVSPELDLVDVAYQFSIDNKDQVASWMQNNQVALVSDQQAITWLEADADVWAVVVKPWVLVQE</sequence>
<comment type="caution">
    <text evidence="1">The sequence shown here is derived from an EMBL/GenBank/DDBJ whole genome shotgun (WGS) entry which is preliminary data.</text>
</comment>
<dbReference type="Pfam" id="PF10052">
    <property type="entry name" value="DUF2288"/>
    <property type="match status" value="1"/>
</dbReference>
<keyword evidence="2" id="KW-1185">Reference proteome</keyword>
<proteinExistence type="predicted"/>
<organism evidence="1 2">
    <name type="scientific">Candidatus Methylobacter oryzae</name>
    <dbReference type="NCBI Taxonomy" id="2497749"/>
    <lineage>
        <taxon>Bacteria</taxon>
        <taxon>Pseudomonadati</taxon>
        <taxon>Pseudomonadota</taxon>
        <taxon>Gammaproteobacteria</taxon>
        <taxon>Methylococcales</taxon>
        <taxon>Methylococcaceae</taxon>
        <taxon>Methylobacter</taxon>
    </lineage>
</organism>
<gene>
    <name evidence="1" type="ORF">EKO24_005790</name>
</gene>
<dbReference type="EMBL" id="RYFG02000026">
    <property type="protein sequence ID" value="TRX00494.1"/>
    <property type="molecule type" value="Genomic_DNA"/>
</dbReference>
<evidence type="ECO:0000313" key="1">
    <source>
        <dbReference type="EMBL" id="TRX00494.1"/>
    </source>
</evidence>
<dbReference type="RefSeq" id="WP_127027215.1">
    <property type="nucleotide sequence ID" value="NZ_RYFG02000026.1"/>
</dbReference>
<accession>A0ABY3CDI6</accession>
<name>A0ABY3CDI6_9GAMM</name>
<evidence type="ECO:0000313" key="2">
    <source>
        <dbReference type="Proteomes" id="UP000733744"/>
    </source>
</evidence>